<comment type="similarity">
    <text evidence="2 12 13">Belongs to the TonB-dependent receptor family.</text>
</comment>
<keyword evidence="3 12" id="KW-0813">Transport</keyword>
<keyword evidence="8 13" id="KW-0798">TonB box</keyword>
<dbReference type="SUPFAM" id="SSF56935">
    <property type="entry name" value="Porins"/>
    <property type="match status" value="1"/>
</dbReference>
<dbReference type="Gene3D" id="2.170.130.10">
    <property type="entry name" value="TonB-dependent receptor, plug domain"/>
    <property type="match status" value="1"/>
</dbReference>
<keyword evidence="7" id="KW-0406">Ion transport</keyword>
<evidence type="ECO:0000256" key="8">
    <source>
        <dbReference type="ARBA" id="ARBA00023077"/>
    </source>
</evidence>
<dbReference type="InterPro" id="IPR000531">
    <property type="entry name" value="Beta-barrel_TonB"/>
</dbReference>
<keyword evidence="9 12" id="KW-0472">Membrane</keyword>
<keyword evidence="17" id="KW-1185">Reference proteome</keyword>
<dbReference type="InterPro" id="IPR036942">
    <property type="entry name" value="Beta-barrel_TonB_sf"/>
</dbReference>
<evidence type="ECO:0000256" key="7">
    <source>
        <dbReference type="ARBA" id="ARBA00023065"/>
    </source>
</evidence>
<dbReference type="GO" id="GO:0009279">
    <property type="term" value="C:cell outer membrane"/>
    <property type="evidence" value="ECO:0007669"/>
    <property type="project" value="UniProtKB-SubCell"/>
</dbReference>
<dbReference type="RefSeq" id="WP_009207690.1">
    <property type="nucleotide sequence ID" value="NC_022357.1"/>
</dbReference>
<dbReference type="PANTHER" id="PTHR30069">
    <property type="entry name" value="TONB-DEPENDENT OUTER MEMBRANE RECEPTOR"/>
    <property type="match status" value="1"/>
</dbReference>
<evidence type="ECO:0000256" key="10">
    <source>
        <dbReference type="ARBA" id="ARBA00023170"/>
    </source>
</evidence>
<keyword evidence="4 12" id="KW-1134">Transmembrane beta strand</keyword>
<proteinExistence type="inferred from homology"/>
<evidence type="ECO:0000256" key="4">
    <source>
        <dbReference type="ARBA" id="ARBA00022452"/>
    </source>
</evidence>
<keyword evidence="11 12" id="KW-0998">Cell outer membrane</keyword>
<organism evidence="16 17">
    <name type="scientific">Sulfuricella denitrificans (strain DSM 22764 / NBRC 105220 / skB26)</name>
    <dbReference type="NCBI Taxonomy" id="1163617"/>
    <lineage>
        <taxon>Bacteria</taxon>
        <taxon>Pseudomonadati</taxon>
        <taxon>Pseudomonadota</taxon>
        <taxon>Betaproteobacteria</taxon>
        <taxon>Nitrosomonadales</taxon>
        <taxon>Sulfuricellaceae</taxon>
        <taxon>Sulfuricella</taxon>
    </lineage>
</organism>
<dbReference type="PANTHER" id="PTHR30069:SF53">
    <property type="entry name" value="COLICIN I RECEPTOR-RELATED"/>
    <property type="match status" value="1"/>
</dbReference>
<evidence type="ECO:0000256" key="12">
    <source>
        <dbReference type="PROSITE-ProRule" id="PRU01360"/>
    </source>
</evidence>
<evidence type="ECO:0000259" key="15">
    <source>
        <dbReference type="Pfam" id="PF07715"/>
    </source>
</evidence>
<dbReference type="STRING" id="1163617.SCD_n02549"/>
<protein>
    <submittedName>
        <fullName evidence="16">Outer membrane receptor protein</fullName>
    </submittedName>
</protein>
<dbReference type="eggNOG" id="COG4771">
    <property type="taxonomic scope" value="Bacteria"/>
</dbReference>
<dbReference type="Pfam" id="PF00593">
    <property type="entry name" value="TonB_dep_Rec_b-barrel"/>
    <property type="match status" value="1"/>
</dbReference>
<dbReference type="KEGG" id="sdr:SCD_n02549"/>
<dbReference type="InterPro" id="IPR039426">
    <property type="entry name" value="TonB-dep_rcpt-like"/>
</dbReference>
<dbReference type="PROSITE" id="PS52016">
    <property type="entry name" value="TONB_DEPENDENT_REC_3"/>
    <property type="match status" value="1"/>
</dbReference>
<dbReference type="GO" id="GO:0015344">
    <property type="term" value="F:siderophore uptake transmembrane transporter activity"/>
    <property type="evidence" value="ECO:0007669"/>
    <property type="project" value="TreeGrafter"/>
</dbReference>
<evidence type="ECO:0000259" key="14">
    <source>
        <dbReference type="Pfam" id="PF00593"/>
    </source>
</evidence>
<keyword evidence="5 12" id="KW-0812">Transmembrane</keyword>
<sequence>MNDKALRGLVVGVCASMAGSGWCVDVDQKSDTQLQEMVIKGDKPAVPANLPATTEGVTAKQIAESINAVTSAEVIKYLPSIVVRERYIGDRNGIVSTRTTGTISSAQSIVYADNLLLSNFLGNSYSYPPRWGMVSPEEIERVDIIYGPFSVLYPGNSMGGVVQMTTRMPERFEAHANLQVFRESFNLYGTNENYDGAHASASIGNKIGDWSIWISGDHIDTHGHPMSFGTATAGGGGTMTVTGAYRDTDPTGAVRVITGGYSIDHTVQDNGKFKLAYDFSPTVRATYTLGVWQNNSDTSVDSYLKDALGNTVYNGNVKIDGTNYKTASLSPGHAESEHWMQGFSVKSNTRGEWDWEAAVSAYDYNKDISRTANYTANNGVDLGTGAIRQGGQVTLMDGTGWQTLDLRGEWRPDGDLKSKHQVSFGYHIDRYELNSNTYTVATDWLTGAAGALSSNSKGRTETQGLYLQDAWRFAPDWQLVVGGRQEYWKAFDGSNYNSANPNPYKQLNYADRTDTAFSPKVSLSFQASTNWALRGSLGKAVRFPTVSEMFQTFTGPGGIKTNDPNLKPEQVVSGELTAERALQNGLWRVSLFQEDKQDALVSQTDTTVSPNITSIQNVDKIRTYGIETALQLSDLWIRGFDLSGSVTYTNSKILQDTQHPAYVGMVQPRIPDWRATLAGIYHASDRLSYSLAARYSGRQYNLLDNSDINPSTYGGASSFLVADAKVVYKVAKQWSTSLGVDNIGNYKAYVAHPYPQRTVFANLKFDY</sequence>
<keyword evidence="6" id="KW-0732">Signal</keyword>
<evidence type="ECO:0000256" key="9">
    <source>
        <dbReference type="ARBA" id="ARBA00023136"/>
    </source>
</evidence>
<dbReference type="AlphaFoldDB" id="S6AJ78"/>
<dbReference type="Gene3D" id="2.40.170.20">
    <property type="entry name" value="TonB-dependent receptor, beta-barrel domain"/>
    <property type="match status" value="1"/>
</dbReference>
<evidence type="ECO:0000256" key="3">
    <source>
        <dbReference type="ARBA" id="ARBA00022448"/>
    </source>
</evidence>
<accession>S6AJ78</accession>
<keyword evidence="10 16" id="KW-0675">Receptor</keyword>
<dbReference type="GO" id="GO:0044718">
    <property type="term" value="P:siderophore transmembrane transport"/>
    <property type="evidence" value="ECO:0007669"/>
    <property type="project" value="TreeGrafter"/>
</dbReference>
<dbReference type="InterPro" id="IPR037066">
    <property type="entry name" value="Plug_dom_sf"/>
</dbReference>
<feature type="domain" description="TonB-dependent receptor plug" evidence="15">
    <location>
        <begin position="49"/>
        <end position="161"/>
    </location>
</feature>
<dbReference type="HOGENOM" id="CLU_008287_18_1_4"/>
<evidence type="ECO:0000256" key="5">
    <source>
        <dbReference type="ARBA" id="ARBA00022692"/>
    </source>
</evidence>
<dbReference type="EMBL" id="AP013066">
    <property type="protein sequence ID" value="BAN36351.1"/>
    <property type="molecule type" value="Genomic_DNA"/>
</dbReference>
<name>S6AJ78_SULDS</name>
<evidence type="ECO:0000256" key="13">
    <source>
        <dbReference type="RuleBase" id="RU003357"/>
    </source>
</evidence>
<dbReference type="Pfam" id="PF07715">
    <property type="entry name" value="Plug"/>
    <property type="match status" value="1"/>
</dbReference>
<dbReference type="InterPro" id="IPR012910">
    <property type="entry name" value="Plug_dom"/>
</dbReference>
<reference evidence="16 17" key="1">
    <citation type="journal article" date="2012" name="Appl. Environ. Microbiol.">
        <title>Draft genome sequence of a psychrotolerant sulfur-oxidizing bacterium, Sulfuricella denitrificans skB26, and proteomic insights into cold adaptation.</title>
        <authorList>
            <person name="Watanabe T."/>
            <person name="Kojima H."/>
            <person name="Fukui M."/>
        </authorList>
    </citation>
    <scope>NUCLEOTIDE SEQUENCE [LARGE SCALE GENOMIC DNA]</scope>
    <source>
        <strain evidence="17">skB26</strain>
    </source>
</reference>
<evidence type="ECO:0000256" key="2">
    <source>
        <dbReference type="ARBA" id="ARBA00009810"/>
    </source>
</evidence>
<evidence type="ECO:0000313" key="17">
    <source>
        <dbReference type="Proteomes" id="UP000015559"/>
    </source>
</evidence>
<evidence type="ECO:0000256" key="6">
    <source>
        <dbReference type="ARBA" id="ARBA00022729"/>
    </source>
</evidence>
<evidence type="ECO:0000313" key="16">
    <source>
        <dbReference type="EMBL" id="BAN36351.1"/>
    </source>
</evidence>
<dbReference type="Proteomes" id="UP000015559">
    <property type="component" value="Chromosome"/>
</dbReference>
<evidence type="ECO:0000256" key="1">
    <source>
        <dbReference type="ARBA" id="ARBA00004571"/>
    </source>
</evidence>
<feature type="domain" description="TonB-dependent receptor-like beta-barrel" evidence="14">
    <location>
        <begin position="286"/>
        <end position="743"/>
    </location>
</feature>
<dbReference type="CDD" id="cd01347">
    <property type="entry name" value="ligand_gated_channel"/>
    <property type="match status" value="1"/>
</dbReference>
<gene>
    <name evidence="16" type="ORF">SCD_n02549</name>
</gene>
<comment type="subcellular location">
    <subcellularLocation>
        <location evidence="1 12">Cell outer membrane</location>
        <topology evidence="1 12">Multi-pass membrane protein</topology>
    </subcellularLocation>
</comment>
<evidence type="ECO:0000256" key="11">
    <source>
        <dbReference type="ARBA" id="ARBA00023237"/>
    </source>
</evidence>